<dbReference type="SUPFAM" id="SSF51395">
    <property type="entry name" value="FMN-linked oxidoreductases"/>
    <property type="match status" value="1"/>
</dbReference>
<dbReference type="Gene3D" id="3.20.20.70">
    <property type="entry name" value="Aldolase class I"/>
    <property type="match status" value="1"/>
</dbReference>
<name>A4A0A4_9BACT</name>
<feature type="domain" description="NADH:flavin oxidoreductase/NADH oxidase N-terminal" evidence="4">
    <location>
        <begin position="6"/>
        <end position="338"/>
    </location>
</feature>
<evidence type="ECO:0000256" key="1">
    <source>
        <dbReference type="ARBA" id="ARBA00001917"/>
    </source>
</evidence>
<dbReference type="InterPro" id="IPR001155">
    <property type="entry name" value="OxRdtase_FMN_N"/>
</dbReference>
<gene>
    <name evidence="5" type="ORF">DSM3645_25182</name>
</gene>
<dbReference type="HOGENOM" id="CLU_012153_0_3_0"/>
<accession>A4A0A4</accession>
<dbReference type="PANTHER" id="PTHR22893:SF91">
    <property type="entry name" value="NADPH DEHYDROGENASE 2-RELATED"/>
    <property type="match status" value="1"/>
</dbReference>
<dbReference type="AlphaFoldDB" id="A4A0A4"/>
<keyword evidence="3" id="KW-0560">Oxidoreductase</keyword>
<dbReference type="InterPro" id="IPR045247">
    <property type="entry name" value="Oye-like"/>
</dbReference>
<dbReference type="OrthoDB" id="9772736at2"/>
<evidence type="ECO:0000256" key="2">
    <source>
        <dbReference type="ARBA" id="ARBA00005979"/>
    </source>
</evidence>
<dbReference type="GO" id="GO:0005829">
    <property type="term" value="C:cytosol"/>
    <property type="evidence" value="ECO:0007669"/>
    <property type="project" value="UniProtKB-ARBA"/>
</dbReference>
<comment type="caution">
    <text evidence="5">The sequence shown here is derived from an EMBL/GenBank/DDBJ whole genome shotgun (WGS) entry which is preliminary data.</text>
</comment>
<proteinExistence type="inferred from homology"/>
<reference evidence="5 6" key="1">
    <citation type="submission" date="2006-02" db="EMBL/GenBank/DDBJ databases">
        <authorList>
            <person name="Amann R."/>
            <person name="Ferriera S."/>
            <person name="Johnson J."/>
            <person name="Kravitz S."/>
            <person name="Halpern A."/>
            <person name="Remington K."/>
            <person name="Beeson K."/>
            <person name="Tran B."/>
            <person name="Rogers Y.-H."/>
            <person name="Friedman R."/>
            <person name="Venter J.C."/>
        </authorList>
    </citation>
    <scope>NUCLEOTIDE SEQUENCE [LARGE SCALE GENOMIC DNA]</scope>
    <source>
        <strain evidence="5 6">DSM 3645</strain>
    </source>
</reference>
<dbReference type="RefSeq" id="WP_002652932.1">
    <property type="nucleotide sequence ID" value="NZ_CH672376.1"/>
</dbReference>
<comment type="similarity">
    <text evidence="2">Belongs to the NADH:flavin oxidoreductase/NADH oxidase family.</text>
</comment>
<evidence type="ECO:0000313" key="5">
    <source>
        <dbReference type="EMBL" id="EAQ77724.1"/>
    </source>
</evidence>
<sequence>MSQSPLMQPFTLGHLKLKNRVVMAPLTRARAGKDRVPTEMMAEYYAQRASAGLIISEATVISEQAIGWINTPGIYNDAQVAGWTTVTNAVHEAGGKIYLQLWHMGRSSHSSFHHGQPPVSASAIKISESAGQAHTYEGKQPYETPRALATEEIPGIVADYRAAAERAQAAGFDGVEIHAANGYLIDQFLQSKTNHRTDLYGGSVENRYRFLGEVVAAVTEVFEPSRVGVRLAPNGVYNDMGSPDFREQFTYAAQQLSPLGLAYLHVVDGLAFGFHEKGKPMTLAEFRQVFSGPLMGNCGYDQEMAAAAITSGDADLIAFGRPFISNPDLAERFAHQWPLAPIADTQLWYGTGPNAHGYTDFPTFAEASAAR</sequence>
<comment type="cofactor">
    <cofactor evidence="1">
        <name>FMN</name>
        <dbReference type="ChEBI" id="CHEBI:58210"/>
    </cofactor>
</comment>
<evidence type="ECO:0000259" key="4">
    <source>
        <dbReference type="Pfam" id="PF00724"/>
    </source>
</evidence>
<dbReference type="eggNOG" id="COG1902">
    <property type="taxonomic scope" value="Bacteria"/>
</dbReference>
<protein>
    <submittedName>
        <fullName evidence="5">Xenobiotic reductase B</fullName>
    </submittedName>
</protein>
<dbReference type="CDD" id="cd02933">
    <property type="entry name" value="OYE_like_FMN"/>
    <property type="match status" value="1"/>
</dbReference>
<dbReference type="FunFam" id="3.20.20.70:FF:000059">
    <property type="entry name" value="N-ethylmaleimide reductase, FMN-linked"/>
    <property type="match status" value="1"/>
</dbReference>
<evidence type="ECO:0000313" key="6">
    <source>
        <dbReference type="Proteomes" id="UP000004358"/>
    </source>
</evidence>
<dbReference type="InterPro" id="IPR013785">
    <property type="entry name" value="Aldolase_TIM"/>
</dbReference>
<dbReference type="PANTHER" id="PTHR22893">
    <property type="entry name" value="NADH OXIDOREDUCTASE-RELATED"/>
    <property type="match status" value="1"/>
</dbReference>
<dbReference type="Pfam" id="PF00724">
    <property type="entry name" value="Oxidored_FMN"/>
    <property type="match status" value="1"/>
</dbReference>
<dbReference type="EMBL" id="AANZ01000028">
    <property type="protein sequence ID" value="EAQ77724.1"/>
    <property type="molecule type" value="Genomic_DNA"/>
</dbReference>
<dbReference type="STRING" id="314230.DSM3645_25182"/>
<dbReference type="GO" id="GO:0010181">
    <property type="term" value="F:FMN binding"/>
    <property type="evidence" value="ECO:0007669"/>
    <property type="project" value="InterPro"/>
</dbReference>
<dbReference type="Proteomes" id="UP000004358">
    <property type="component" value="Unassembled WGS sequence"/>
</dbReference>
<organism evidence="5 6">
    <name type="scientific">Blastopirellula marina DSM 3645</name>
    <dbReference type="NCBI Taxonomy" id="314230"/>
    <lineage>
        <taxon>Bacteria</taxon>
        <taxon>Pseudomonadati</taxon>
        <taxon>Planctomycetota</taxon>
        <taxon>Planctomycetia</taxon>
        <taxon>Pirellulales</taxon>
        <taxon>Pirellulaceae</taxon>
        <taxon>Blastopirellula</taxon>
    </lineage>
</organism>
<evidence type="ECO:0000256" key="3">
    <source>
        <dbReference type="ARBA" id="ARBA00023002"/>
    </source>
</evidence>
<dbReference type="GO" id="GO:0016628">
    <property type="term" value="F:oxidoreductase activity, acting on the CH-CH group of donors, NAD or NADP as acceptor"/>
    <property type="evidence" value="ECO:0007669"/>
    <property type="project" value="UniProtKB-ARBA"/>
</dbReference>